<gene>
    <name evidence="4" type="ORF">E1293_31110</name>
</gene>
<name>A0A4R5ALD1_9ACTN</name>
<evidence type="ECO:0000256" key="2">
    <source>
        <dbReference type="ARBA" id="ARBA00023315"/>
    </source>
</evidence>
<dbReference type="OrthoDB" id="9789603at2"/>
<feature type="domain" description="N-acetyltransferase" evidence="3">
    <location>
        <begin position="4"/>
        <end position="154"/>
    </location>
</feature>
<keyword evidence="5" id="KW-1185">Reference proteome</keyword>
<accession>A0A4R5ALD1</accession>
<keyword evidence="2" id="KW-0012">Acyltransferase</keyword>
<dbReference type="InterPro" id="IPR016181">
    <property type="entry name" value="Acyl_CoA_acyltransferase"/>
</dbReference>
<keyword evidence="1 4" id="KW-0808">Transferase</keyword>
<dbReference type="EMBL" id="SMKY01000186">
    <property type="protein sequence ID" value="TDD73511.1"/>
    <property type="molecule type" value="Genomic_DNA"/>
</dbReference>
<dbReference type="SUPFAM" id="SSF55729">
    <property type="entry name" value="Acyl-CoA N-acyltransferases (Nat)"/>
    <property type="match status" value="1"/>
</dbReference>
<dbReference type="RefSeq" id="WP_132201056.1">
    <property type="nucleotide sequence ID" value="NZ_SMKY01000186.1"/>
</dbReference>
<dbReference type="Proteomes" id="UP000295578">
    <property type="component" value="Unassembled WGS sequence"/>
</dbReference>
<dbReference type="PANTHER" id="PTHR43877:SF1">
    <property type="entry name" value="ACETYLTRANSFERASE"/>
    <property type="match status" value="1"/>
</dbReference>
<dbReference type="InterPro" id="IPR000182">
    <property type="entry name" value="GNAT_dom"/>
</dbReference>
<sequence>MSTLSVRQVRQDDAPRVNELFAELGHPENTDDEVTARLAHWNDSEDLLPLAAVHDGRVVGVIALAVVPFFERPGSWGRVVALVVDAQSRGLGVGRRLMEAAEEAARTRGCIRMEVTSARYRTDAQAFYPAIGYTDQCDKSARYLKNLVPDYANR</sequence>
<dbReference type="CDD" id="cd04301">
    <property type="entry name" value="NAT_SF"/>
    <property type="match status" value="1"/>
</dbReference>
<proteinExistence type="predicted"/>
<evidence type="ECO:0000259" key="3">
    <source>
        <dbReference type="PROSITE" id="PS51186"/>
    </source>
</evidence>
<evidence type="ECO:0000313" key="4">
    <source>
        <dbReference type="EMBL" id="TDD73511.1"/>
    </source>
</evidence>
<comment type="caution">
    <text evidence="4">The sequence shown here is derived from an EMBL/GenBank/DDBJ whole genome shotgun (WGS) entry which is preliminary data.</text>
</comment>
<dbReference type="Gene3D" id="3.40.630.30">
    <property type="match status" value="1"/>
</dbReference>
<dbReference type="Pfam" id="PF00583">
    <property type="entry name" value="Acetyltransf_1"/>
    <property type="match status" value="1"/>
</dbReference>
<dbReference type="GO" id="GO:0016747">
    <property type="term" value="F:acyltransferase activity, transferring groups other than amino-acyl groups"/>
    <property type="evidence" value="ECO:0007669"/>
    <property type="project" value="InterPro"/>
</dbReference>
<protein>
    <submittedName>
        <fullName evidence="4">GNAT family N-acetyltransferase</fullName>
    </submittedName>
</protein>
<reference evidence="4 5" key="1">
    <citation type="submission" date="2019-03" db="EMBL/GenBank/DDBJ databases">
        <title>Draft genome sequences of novel Actinobacteria.</title>
        <authorList>
            <person name="Sahin N."/>
            <person name="Ay H."/>
            <person name="Saygin H."/>
        </authorList>
    </citation>
    <scope>NUCLEOTIDE SEQUENCE [LARGE SCALE GENOMIC DNA]</scope>
    <source>
        <strain evidence="4 5">DSM 45941</strain>
    </source>
</reference>
<evidence type="ECO:0000256" key="1">
    <source>
        <dbReference type="ARBA" id="ARBA00022679"/>
    </source>
</evidence>
<evidence type="ECO:0000313" key="5">
    <source>
        <dbReference type="Proteomes" id="UP000295578"/>
    </source>
</evidence>
<organism evidence="4 5">
    <name type="scientific">Actinomadura darangshiensis</name>
    <dbReference type="NCBI Taxonomy" id="705336"/>
    <lineage>
        <taxon>Bacteria</taxon>
        <taxon>Bacillati</taxon>
        <taxon>Actinomycetota</taxon>
        <taxon>Actinomycetes</taxon>
        <taxon>Streptosporangiales</taxon>
        <taxon>Thermomonosporaceae</taxon>
        <taxon>Actinomadura</taxon>
    </lineage>
</organism>
<dbReference type="PANTHER" id="PTHR43877">
    <property type="entry name" value="AMINOALKYLPHOSPHONATE N-ACETYLTRANSFERASE-RELATED-RELATED"/>
    <property type="match status" value="1"/>
</dbReference>
<dbReference type="InterPro" id="IPR050832">
    <property type="entry name" value="Bact_Acetyltransf"/>
</dbReference>
<dbReference type="AlphaFoldDB" id="A0A4R5ALD1"/>
<dbReference type="PROSITE" id="PS51186">
    <property type="entry name" value="GNAT"/>
    <property type="match status" value="1"/>
</dbReference>